<accession>A0A5N6NYN8</accession>
<keyword evidence="2" id="KW-1185">Reference proteome</keyword>
<protein>
    <submittedName>
        <fullName evidence="1">Uncharacterized protein</fullName>
    </submittedName>
</protein>
<name>A0A5N6NYN8_9ASTR</name>
<dbReference type="Proteomes" id="UP000326396">
    <property type="component" value="Linkage Group LG16"/>
</dbReference>
<sequence length="220" mass="24909">MQGLKKSQQVKLANMADEQTNVKMGTNLQSGNQHGRAICLGFEDLYSTFMQKLMGQKETHTNKKELPPTNTYTSAIMWPKLCKVRVPRTKKGKAQRDLHSPVLSFFTSSACSEFLLVVWCDSVFFIFSTARVDAYEEVRVSRIDGTYLDNNQLKDFYVLLKAIRVTLSIKYSGYGFVSQELYLHEFFNVSIKLPAYTTATLTNHGRICNGSMMEGTTSHA</sequence>
<gene>
    <name evidence="1" type="ORF">E3N88_16534</name>
</gene>
<evidence type="ECO:0000313" key="1">
    <source>
        <dbReference type="EMBL" id="KAD5508831.1"/>
    </source>
</evidence>
<proteinExistence type="predicted"/>
<reference evidence="1 2" key="1">
    <citation type="submission" date="2019-05" db="EMBL/GenBank/DDBJ databases">
        <title>Mikania micrantha, genome provides insights into the molecular mechanism of rapid growth.</title>
        <authorList>
            <person name="Liu B."/>
        </authorList>
    </citation>
    <scope>NUCLEOTIDE SEQUENCE [LARGE SCALE GENOMIC DNA]</scope>
    <source>
        <strain evidence="1">NLD-2019</strain>
        <tissue evidence="1">Leaf</tissue>
    </source>
</reference>
<organism evidence="1 2">
    <name type="scientific">Mikania micrantha</name>
    <name type="common">bitter vine</name>
    <dbReference type="NCBI Taxonomy" id="192012"/>
    <lineage>
        <taxon>Eukaryota</taxon>
        <taxon>Viridiplantae</taxon>
        <taxon>Streptophyta</taxon>
        <taxon>Embryophyta</taxon>
        <taxon>Tracheophyta</taxon>
        <taxon>Spermatophyta</taxon>
        <taxon>Magnoliopsida</taxon>
        <taxon>eudicotyledons</taxon>
        <taxon>Gunneridae</taxon>
        <taxon>Pentapetalae</taxon>
        <taxon>asterids</taxon>
        <taxon>campanulids</taxon>
        <taxon>Asterales</taxon>
        <taxon>Asteraceae</taxon>
        <taxon>Asteroideae</taxon>
        <taxon>Heliantheae alliance</taxon>
        <taxon>Eupatorieae</taxon>
        <taxon>Mikania</taxon>
    </lineage>
</organism>
<evidence type="ECO:0000313" key="2">
    <source>
        <dbReference type="Proteomes" id="UP000326396"/>
    </source>
</evidence>
<dbReference type="AlphaFoldDB" id="A0A5N6NYN8"/>
<comment type="caution">
    <text evidence="1">The sequence shown here is derived from an EMBL/GenBank/DDBJ whole genome shotgun (WGS) entry which is preliminary data.</text>
</comment>
<dbReference type="EMBL" id="SZYD01000008">
    <property type="protein sequence ID" value="KAD5508831.1"/>
    <property type="molecule type" value="Genomic_DNA"/>
</dbReference>